<dbReference type="EMBL" id="JAAMPC010000017">
    <property type="protein sequence ID" value="KAG2245581.1"/>
    <property type="molecule type" value="Genomic_DNA"/>
</dbReference>
<dbReference type="Gene3D" id="3.30.530.20">
    <property type="match status" value="1"/>
</dbReference>
<dbReference type="SUPFAM" id="SSF55961">
    <property type="entry name" value="Bet v1-like"/>
    <property type="match status" value="4"/>
</dbReference>
<evidence type="ECO:0000256" key="5">
    <source>
        <dbReference type="ARBA" id="ARBA00023125"/>
    </source>
</evidence>
<feature type="region of interest" description="Disordered" evidence="11">
    <location>
        <begin position="1"/>
        <end position="29"/>
    </location>
</feature>
<evidence type="ECO:0000256" key="6">
    <source>
        <dbReference type="ARBA" id="ARBA00023155"/>
    </source>
</evidence>
<dbReference type="PANTHER" id="PTHR45654:SF61">
    <property type="entry name" value="HOMEOBOX DOMAIN-CONTAINING PROTEIN"/>
    <property type="match status" value="1"/>
</dbReference>
<dbReference type="InterPro" id="IPR057993">
    <property type="entry name" value="HD-Zip_IV_C"/>
</dbReference>
<keyword evidence="6 9" id="KW-0371">Homeobox</keyword>
<comment type="subcellular location">
    <subcellularLocation>
        <location evidence="1 9 10">Nucleus</location>
    </subcellularLocation>
</comment>
<dbReference type="Gene3D" id="1.10.10.60">
    <property type="entry name" value="Homeodomain-like"/>
    <property type="match status" value="1"/>
</dbReference>
<dbReference type="InterPro" id="IPR023393">
    <property type="entry name" value="START-like_dom_sf"/>
</dbReference>
<dbReference type="SMART" id="SM00234">
    <property type="entry name" value="START"/>
    <property type="match status" value="1"/>
</dbReference>
<feature type="domain" description="Homeobox" evidence="12">
    <location>
        <begin position="20"/>
        <end position="80"/>
    </location>
</feature>
<reference evidence="14 15" key="1">
    <citation type="submission" date="2020-02" db="EMBL/GenBank/DDBJ databases">
        <authorList>
            <person name="Ma Q."/>
            <person name="Huang Y."/>
            <person name="Song X."/>
            <person name="Pei D."/>
        </authorList>
    </citation>
    <scope>NUCLEOTIDE SEQUENCE [LARGE SCALE GENOMIC DNA]</scope>
    <source>
        <strain evidence="14">Sxm20200214</strain>
        <tissue evidence="14">Leaf</tissue>
    </source>
</reference>
<keyword evidence="3" id="KW-0805">Transcription regulation</keyword>
<gene>
    <name evidence="14" type="ORF">Bca52824_085209</name>
</gene>
<evidence type="ECO:0000256" key="7">
    <source>
        <dbReference type="ARBA" id="ARBA00023163"/>
    </source>
</evidence>
<evidence type="ECO:0000256" key="4">
    <source>
        <dbReference type="ARBA" id="ARBA00023054"/>
    </source>
</evidence>
<dbReference type="GO" id="GO:0005634">
    <property type="term" value="C:nucleus"/>
    <property type="evidence" value="ECO:0007669"/>
    <property type="project" value="UniProtKB-SubCell"/>
</dbReference>
<dbReference type="Pfam" id="PF25797">
    <property type="entry name" value="PDF2_C"/>
    <property type="match status" value="2"/>
</dbReference>
<dbReference type="InterPro" id="IPR009057">
    <property type="entry name" value="Homeodomain-like_sf"/>
</dbReference>
<evidence type="ECO:0000259" key="13">
    <source>
        <dbReference type="PROSITE" id="PS50848"/>
    </source>
</evidence>
<accession>A0A8X7TLK2</accession>
<dbReference type="OrthoDB" id="6159439at2759"/>
<proteinExistence type="inferred from homology"/>
<evidence type="ECO:0000256" key="11">
    <source>
        <dbReference type="SAM" id="MobiDB-lite"/>
    </source>
</evidence>
<dbReference type="SMART" id="SM00389">
    <property type="entry name" value="HOX"/>
    <property type="match status" value="1"/>
</dbReference>
<evidence type="ECO:0000256" key="10">
    <source>
        <dbReference type="RuleBase" id="RU000682"/>
    </source>
</evidence>
<dbReference type="PANTHER" id="PTHR45654">
    <property type="entry name" value="HOMEOBOX-LEUCINE ZIPPER PROTEIN MERISTEM L1"/>
    <property type="match status" value="1"/>
</dbReference>
<dbReference type="PROSITE" id="PS50848">
    <property type="entry name" value="START"/>
    <property type="match status" value="2"/>
</dbReference>
<keyword evidence="8 9" id="KW-0539">Nucleus</keyword>
<dbReference type="GO" id="GO:0003677">
    <property type="term" value="F:DNA binding"/>
    <property type="evidence" value="ECO:0007669"/>
    <property type="project" value="UniProtKB-UniRule"/>
</dbReference>
<evidence type="ECO:0000259" key="12">
    <source>
        <dbReference type="PROSITE" id="PS50071"/>
    </source>
</evidence>
<feature type="DNA-binding region" description="Homeobox" evidence="9">
    <location>
        <begin position="22"/>
        <end position="81"/>
    </location>
</feature>
<dbReference type="GO" id="GO:0008289">
    <property type="term" value="F:lipid binding"/>
    <property type="evidence" value="ECO:0007669"/>
    <property type="project" value="InterPro"/>
</dbReference>
<keyword evidence="7" id="KW-0804">Transcription</keyword>
<dbReference type="Pfam" id="PF01852">
    <property type="entry name" value="START"/>
    <property type="match status" value="1"/>
</dbReference>
<dbReference type="CDD" id="cd00086">
    <property type="entry name" value="homeodomain"/>
    <property type="match status" value="1"/>
</dbReference>
<dbReference type="PROSITE" id="PS50071">
    <property type="entry name" value="HOMEOBOX_2"/>
    <property type="match status" value="1"/>
</dbReference>
<dbReference type="InterPro" id="IPR042160">
    <property type="entry name" value="HD-Zip_IV"/>
</dbReference>
<evidence type="ECO:0000313" key="14">
    <source>
        <dbReference type="EMBL" id="KAG2245581.1"/>
    </source>
</evidence>
<comment type="caution">
    <text evidence="14">The sequence shown here is derived from an EMBL/GenBank/DDBJ whole genome shotgun (WGS) entry which is preliminary data.</text>
</comment>
<keyword evidence="5 9" id="KW-0238">DNA-binding</keyword>
<comment type="similarity">
    <text evidence="2">Belongs to the HD-ZIP homeobox family. Class IV subfamily.</text>
</comment>
<evidence type="ECO:0000256" key="9">
    <source>
        <dbReference type="PROSITE-ProRule" id="PRU00108"/>
    </source>
</evidence>
<dbReference type="InterPro" id="IPR002913">
    <property type="entry name" value="START_lipid-bd_dom"/>
</dbReference>
<dbReference type="AlphaFoldDB" id="A0A8X7TLK2"/>
<dbReference type="Pfam" id="PF00046">
    <property type="entry name" value="Homeodomain"/>
    <property type="match status" value="1"/>
</dbReference>
<organism evidence="14 15">
    <name type="scientific">Brassica carinata</name>
    <name type="common">Ethiopian mustard</name>
    <name type="synonym">Abyssinian cabbage</name>
    <dbReference type="NCBI Taxonomy" id="52824"/>
    <lineage>
        <taxon>Eukaryota</taxon>
        <taxon>Viridiplantae</taxon>
        <taxon>Streptophyta</taxon>
        <taxon>Embryophyta</taxon>
        <taxon>Tracheophyta</taxon>
        <taxon>Spermatophyta</taxon>
        <taxon>Magnoliopsida</taxon>
        <taxon>eudicotyledons</taxon>
        <taxon>Gunneridae</taxon>
        <taxon>Pentapetalae</taxon>
        <taxon>rosids</taxon>
        <taxon>malvids</taxon>
        <taxon>Brassicales</taxon>
        <taxon>Brassicaceae</taxon>
        <taxon>Brassiceae</taxon>
        <taxon>Brassica</taxon>
    </lineage>
</organism>
<sequence length="1110" mass="124989">MDHNGGGNSSSEHTSVNAKKREKRTYHRHTFQQTQRLEAYFKECPNPEESQRLSLGEELNLEPDQIKFWFQNKRTQNKIKCENEAMLEALRIVTCPDCGGPPLGVERDHNFQNLGLANTFLTEKRDELANTVSMNQHQQNMVNLFASVQGQQIFDTHTSYGTIPNSLMNDPSNSVGSSTSQDIQLQLISQMDITQLSETATRAVEELKRLFVTEDLWVMSSIDGTYVIDQESYEKFSHSIKHFRKLSARVESSKDVTLVPIEATNLIEMFLDSEKWERLFPTIVAKAMTIHKLGSELPINENCNNLQIWEKLHILSPLVPPREFMIVRCCQKIDEGIWIVADVSQRIVDSDQINPFCYKRPSGCLIRAFPGAHSEVTWIEHVEVDHKPDAHWLYRELLCGGSGYGAKRWTTTLERMCERMALSSIRTIPATDWSEAIATVEGRRSVMKLGERMVRNFNEMLTMSGKVDFPQQSKCGVRISIRMNNEAGQPSGLVASAASSFSVPATPLQVFNILRNNETRHQWDVLCCRTAVSEIARVITGSNENNYITILQPTLREDDGLSMSQGPKKKMVMLQECYMDALGGMIVYAPLDMASMSLAASGEVDPMNIPILSSGFTISNDGRRCMGAEDGGTILTVVFQILVSGEDNRIREVNEQSVDMRDELANTVSMNHYQQTMVDSLASVQGHQIFDTHTSYETLRNNLMNDLSNSSRSSTSQDIQLQLLSQMDMTQLSEIAARAVEELKWLFVTEEALWVMSSIDGTYVIDHESYEKFSHSIKHFRKMSARVESSKEATVVPIEATKLIEMFVDSEEWRRLFPTIVTKATTIHKLGSELSIKQNCINFQVIWEQLHILSPLVPPREFMIVSYSDSGRQNECNEIRERMVRNFNEMLAMSGKVDFPQQSKCGVRISIRMNHDSGQPSGLVVSAASSFSVPITPLQVFDSLLNNETRHQWDVLCYRSAVSVTARILTGSNENNYITILLPTQREDDVISMSQGPKRNMMMLQECYMDALGGMIVYAPLDMASMSLATSGEVDPLKIPILSSGFTISNDGRRSMVAEEGGTILTVVFQILVSEDKRISGLNEQSVDTVTSLISSTVRNIKLLLNCPLE</sequence>
<protein>
    <submittedName>
        <fullName evidence="14">Uncharacterized protein</fullName>
    </submittedName>
</protein>
<evidence type="ECO:0000256" key="1">
    <source>
        <dbReference type="ARBA" id="ARBA00004123"/>
    </source>
</evidence>
<evidence type="ECO:0000256" key="2">
    <source>
        <dbReference type="ARBA" id="ARBA00006789"/>
    </source>
</evidence>
<feature type="compositionally biased region" description="Basic residues" evidence="11">
    <location>
        <begin position="18"/>
        <end position="29"/>
    </location>
</feature>
<keyword evidence="4" id="KW-0175">Coiled coil</keyword>
<feature type="domain" description="START" evidence="13">
    <location>
        <begin position="725"/>
        <end position="867"/>
    </location>
</feature>
<evidence type="ECO:0000256" key="3">
    <source>
        <dbReference type="ARBA" id="ARBA00023015"/>
    </source>
</evidence>
<dbReference type="Proteomes" id="UP000886595">
    <property type="component" value="Unassembled WGS sequence"/>
</dbReference>
<evidence type="ECO:0000256" key="8">
    <source>
        <dbReference type="ARBA" id="ARBA00023242"/>
    </source>
</evidence>
<dbReference type="InterPro" id="IPR001356">
    <property type="entry name" value="HD"/>
</dbReference>
<dbReference type="SUPFAM" id="SSF46689">
    <property type="entry name" value="Homeodomain-like"/>
    <property type="match status" value="1"/>
</dbReference>
<name>A0A8X7TLK2_BRACI</name>
<dbReference type="CDD" id="cd08875">
    <property type="entry name" value="START_ArGLABRA2_like"/>
    <property type="match status" value="1"/>
</dbReference>
<keyword evidence="15" id="KW-1185">Reference proteome</keyword>
<evidence type="ECO:0000313" key="15">
    <source>
        <dbReference type="Proteomes" id="UP000886595"/>
    </source>
</evidence>
<feature type="domain" description="START" evidence="13">
    <location>
        <begin position="189"/>
        <end position="422"/>
    </location>
</feature>